<keyword evidence="1" id="KW-0812">Transmembrane</keyword>
<protein>
    <submittedName>
        <fullName evidence="2">Copper export proteins</fullName>
    </submittedName>
</protein>
<proteinExistence type="predicted"/>
<dbReference type="Proteomes" id="UP000255425">
    <property type="component" value="Unassembled WGS sequence"/>
</dbReference>
<keyword evidence="1" id="KW-1133">Transmembrane helix</keyword>
<evidence type="ECO:0000313" key="3">
    <source>
        <dbReference type="Proteomes" id="UP000255425"/>
    </source>
</evidence>
<accession>A0A380H173</accession>
<keyword evidence="1" id="KW-0472">Membrane</keyword>
<name>A0A380H173_9STAP</name>
<sequence length="49" mass="5587">MVMALGFYQTVRTLGHNCRVNRFALMIELVMGIILIFADVMMSQINIPN</sequence>
<evidence type="ECO:0000313" key="2">
    <source>
        <dbReference type="EMBL" id="SUM68946.1"/>
    </source>
</evidence>
<feature type="transmembrane region" description="Helical" evidence="1">
    <location>
        <begin position="20"/>
        <end position="42"/>
    </location>
</feature>
<organism evidence="2 3">
    <name type="scientific">Staphylococcus saccharolyticus</name>
    <dbReference type="NCBI Taxonomy" id="33028"/>
    <lineage>
        <taxon>Bacteria</taxon>
        <taxon>Bacillati</taxon>
        <taxon>Bacillota</taxon>
        <taxon>Bacilli</taxon>
        <taxon>Bacillales</taxon>
        <taxon>Staphylococcaceae</taxon>
        <taxon>Staphylococcus</taxon>
    </lineage>
</organism>
<reference evidence="2 3" key="1">
    <citation type="submission" date="2018-06" db="EMBL/GenBank/DDBJ databases">
        <authorList>
            <consortium name="Pathogen Informatics"/>
            <person name="Doyle S."/>
        </authorList>
    </citation>
    <scope>NUCLEOTIDE SEQUENCE [LARGE SCALE GENOMIC DNA]</scope>
    <source>
        <strain evidence="2 3">NCTC11807</strain>
    </source>
</reference>
<gene>
    <name evidence="2" type="ORF">NCTC11807_00685</name>
</gene>
<dbReference type="EMBL" id="UHDZ01000001">
    <property type="protein sequence ID" value="SUM68946.1"/>
    <property type="molecule type" value="Genomic_DNA"/>
</dbReference>
<evidence type="ECO:0000256" key="1">
    <source>
        <dbReference type="SAM" id="Phobius"/>
    </source>
</evidence>
<keyword evidence="3" id="KW-1185">Reference proteome</keyword>
<dbReference type="AlphaFoldDB" id="A0A380H173"/>